<feature type="region of interest" description="Disordered" evidence="1">
    <location>
        <begin position="13"/>
        <end position="122"/>
    </location>
</feature>
<sequence>MLGLDAFMALVDDLERKRRVRPATAATPKPAAPRQMPGPRPKRRRKQADAGDGGLPAVGGRPWTGPAAPQADLLEDERRRRAGGGGGKKPSAGGRRSGTGNGDETALDRSGSSLPPGGAAGERVALASGSQPAVVKLVSFAAGRARVGKLLTYQSRGGELSVENEAGATSEGRDWIGQLADEWSEADGREPSKDVLRLSMTVGASRFADDGAVGEALKTALAAHRIAWRSVESSLGEAREIELVVSAARRRQPGEEKAGRIYDNRKSLHVLDDRLTAAFDPDTAVDVRGFAHGVEGVARYLGQLRKGSSYRVIVNRMDRSGQPAADHILEGERSVLDEAKDWKRDLRSQERRDVAHIVLSARPGTPRDAFVDAARAMLAREFAGHRYLFTTHEDRRHIHVHAVVKMQSETGERLHPKIEDLRRWRRTIAEEARERDIPMDAVSRFERTNPPGYKMKDIRRVERGEASESIRRRVEAVRNGVIHIPTRDEGKRHAQAVANGWNGEAERVTATQYRTEPPRRPGIVRLYRAERPGARSSAPLFTRDRGVAAQHVVRDGGVLRYIDVPVEAVQSLIPSRQDPQNVFVVPRALAAGSEIIDVADASLVWHFRDRADAAIAKSRETSAEQNTTTTTSTTTTSTATSATIREQDMPDLNTMNTAFTEMETSLDQIGQNLPPERLQEFDGLRKKLKVSQTKMLETQTEIEKKRGNIEGETYVTPVPHQFAGFVAEKRGGDVRYSHRKADGRVGAVAFTDHGDRVEIGNWRDRETVLAAMELGAEKWGALTVNGTDRYKALAVELAAEHGFRLTNPELQDALAAARDRFDNQRPKEASITAGAQTRAETAVEAPKAKPGVAEAPAPETAAASNVGVRAQQAPAFVDAGDKIRLSDRDRAAMLAAMQEAAKKWDTIAVTGSDGDKALAVELAAEHGFKITNPELQDQLKAAQAMVQQRRVHEEVLEQQKLGFIDGARTVKEKEATASAPVEVPKLPVDTGDKVKPADRDRDSMLVAMRAASEKWGAITVNGTDREKAVAVELAAEYGIPISNPELQDQVKAAQAKVEDRRAKEEARERKQLGFVAGTNEAVAAQRTDAEIAIALDTVKENTRTEAVRETRQAERSERTGERPFDGGGEDHAYRTKAESAAARRAERSVEQNPAAPIPADVNQSPEIERQRQVQDELLAEKQANNQAKTTRQRQKPRQKQ</sequence>
<accession>N6UPX5</accession>
<geneLocation type="plasmid" evidence="4">
    <name>pPRF81a</name>
</geneLocation>
<dbReference type="Proteomes" id="UP000012429">
    <property type="component" value="Unassembled WGS sequence"/>
</dbReference>
<dbReference type="RefSeq" id="WP_004129369.1">
    <property type="nucleotide sequence ID" value="NZ_AQHN01000095.1"/>
</dbReference>
<feature type="compositionally biased region" description="Basic and acidic residues" evidence="1">
    <location>
        <begin position="1101"/>
        <end position="1149"/>
    </location>
</feature>
<protein>
    <submittedName>
        <fullName evidence="4">Uncharacterized protein</fullName>
    </submittedName>
</protein>
<feature type="region of interest" description="Disordered" evidence="1">
    <location>
        <begin position="618"/>
        <end position="640"/>
    </location>
</feature>
<evidence type="ECO:0000313" key="5">
    <source>
        <dbReference type="Proteomes" id="UP000012429"/>
    </source>
</evidence>
<feature type="domain" description="Large polyvalent protein-associated" evidence="3">
    <location>
        <begin position="988"/>
        <end position="1053"/>
    </location>
</feature>
<feature type="domain" description="Large polyvalent protein-associated" evidence="3">
    <location>
        <begin position="735"/>
        <end position="817"/>
    </location>
</feature>
<name>N6UPX5_9HYPH</name>
<dbReference type="Pfam" id="PF18821">
    <property type="entry name" value="LPD7"/>
    <property type="match status" value="3"/>
</dbReference>
<evidence type="ECO:0000259" key="2">
    <source>
        <dbReference type="Pfam" id="PF03432"/>
    </source>
</evidence>
<feature type="region of interest" description="Disordered" evidence="1">
    <location>
        <begin position="1101"/>
        <end position="1200"/>
    </location>
</feature>
<feature type="compositionally biased region" description="Basic residues" evidence="1">
    <location>
        <begin position="1190"/>
        <end position="1200"/>
    </location>
</feature>
<organism evidence="4 5">
    <name type="scientific">Rhizobium freirei PRF 81</name>
    <dbReference type="NCBI Taxonomy" id="363754"/>
    <lineage>
        <taxon>Bacteria</taxon>
        <taxon>Pseudomonadati</taxon>
        <taxon>Pseudomonadota</taxon>
        <taxon>Alphaproteobacteria</taxon>
        <taxon>Hyphomicrobiales</taxon>
        <taxon>Rhizobiaceae</taxon>
        <taxon>Rhizobium/Agrobacterium group</taxon>
        <taxon>Rhizobium</taxon>
    </lineage>
</organism>
<keyword evidence="4" id="KW-0614">Plasmid</keyword>
<dbReference type="InterPro" id="IPR040677">
    <property type="entry name" value="LPD7"/>
</dbReference>
<dbReference type="EMBL" id="AQHN01000095">
    <property type="protein sequence ID" value="ENN83805.1"/>
    <property type="molecule type" value="Genomic_DNA"/>
</dbReference>
<evidence type="ECO:0000313" key="4">
    <source>
        <dbReference type="EMBL" id="ENN83805.1"/>
    </source>
</evidence>
<reference evidence="4 5" key="1">
    <citation type="journal article" date="2012" name="BMC Genomics">
        <title>Genomic basis of broad host range and environmental adaptability of Rhizobium tropici CIAT 899 and Rhizobium sp. PRF 81 which are used in inoculants for common bean (Phaseolus vulgaris L.).</title>
        <authorList>
            <person name="Ormeno-Orrillo E."/>
            <person name="Menna P."/>
            <person name="Almeida L.G."/>
            <person name="Ollero F.J."/>
            <person name="Nicolas M.F."/>
            <person name="Pains Rodrigues E."/>
            <person name="Shigueyoshi Nakatani A."/>
            <person name="Silva Batista J.S."/>
            <person name="Oliveira Chueire L.M."/>
            <person name="Souza R.C."/>
            <person name="Ribeiro Vasconcelos A.T."/>
            <person name="Megias M."/>
            <person name="Hungria M."/>
            <person name="Martinez-Romero E."/>
        </authorList>
    </citation>
    <scope>NUCLEOTIDE SEQUENCE [LARGE SCALE GENOMIC DNA]</scope>
    <source>
        <strain evidence="4 5">PRF 81</strain>
        <plasmid evidence="4">pPRF81a</plasmid>
    </source>
</reference>
<feature type="compositionally biased region" description="Low complexity" evidence="1">
    <location>
        <begin position="22"/>
        <end position="34"/>
    </location>
</feature>
<dbReference type="InterPro" id="IPR005094">
    <property type="entry name" value="Endonuclease_MobA/VirD2"/>
</dbReference>
<feature type="domain" description="MobA/VirD2-like nuclease" evidence="2">
    <location>
        <begin position="334"/>
        <end position="435"/>
    </location>
</feature>
<evidence type="ECO:0000259" key="3">
    <source>
        <dbReference type="Pfam" id="PF18821"/>
    </source>
</evidence>
<evidence type="ECO:0000256" key="1">
    <source>
        <dbReference type="SAM" id="MobiDB-lite"/>
    </source>
</evidence>
<dbReference type="Pfam" id="PF03432">
    <property type="entry name" value="Relaxase"/>
    <property type="match status" value="1"/>
</dbReference>
<proteinExistence type="predicted"/>
<dbReference type="PATRIC" id="fig|363754.4.peg.6717"/>
<keyword evidence="5" id="KW-1185">Reference proteome</keyword>
<feature type="compositionally biased region" description="Low complexity" evidence="1">
    <location>
        <begin position="627"/>
        <end position="640"/>
    </location>
</feature>
<feature type="region of interest" description="Disordered" evidence="1">
    <location>
        <begin position="822"/>
        <end position="858"/>
    </location>
</feature>
<feature type="domain" description="Large polyvalent protein-associated" evidence="3">
    <location>
        <begin position="870"/>
        <end position="942"/>
    </location>
</feature>
<gene>
    <name evidence="4" type="ORF">RHSP_41157</name>
</gene>
<comment type="caution">
    <text evidence="4">The sequence shown here is derived from an EMBL/GenBank/DDBJ whole genome shotgun (WGS) entry which is preliminary data.</text>
</comment>
<dbReference type="AlphaFoldDB" id="N6UPX5"/>
<dbReference type="OrthoDB" id="7199783at2"/>